<evidence type="ECO:0000313" key="3">
    <source>
        <dbReference type="EMBL" id="CAI8009796.1"/>
    </source>
</evidence>
<dbReference type="AlphaFoldDB" id="A0AA35RFN7"/>
<accession>A0AA35RFN7</accession>
<protein>
    <submittedName>
        <fullName evidence="3">Uncharacterized protein</fullName>
    </submittedName>
</protein>
<feature type="compositionally biased region" description="Polar residues" evidence="1">
    <location>
        <begin position="274"/>
        <end position="289"/>
    </location>
</feature>
<evidence type="ECO:0000256" key="2">
    <source>
        <dbReference type="SAM" id="Phobius"/>
    </source>
</evidence>
<keyword evidence="4" id="KW-1185">Reference proteome</keyword>
<proteinExistence type="predicted"/>
<dbReference type="Proteomes" id="UP001174909">
    <property type="component" value="Unassembled WGS sequence"/>
</dbReference>
<evidence type="ECO:0000256" key="1">
    <source>
        <dbReference type="SAM" id="MobiDB-lite"/>
    </source>
</evidence>
<feature type="region of interest" description="Disordered" evidence="1">
    <location>
        <begin position="18"/>
        <end position="85"/>
    </location>
</feature>
<keyword evidence="2" id="KW-0812">Transmembrane</keyword>
<reference evidence="3" key="1">
    <citation type="submission" date="2023-03" db="EMBL/GenBank/DDBJ databases">
        <authorList>
            <person name="Steffen K."/>
            <person name="Cardenas P."/>
        </authorList>
    </citation>
    <scope>NUCLEOTIDE SEQUENCE</scope>
</reference>
<keyword evidence="2" id="KW-1133">Transmembrane helix</keyword>
<dbReference type="EMBL" id="CASHTH010000992">
    <property type="protein sequence ID" value="CAI8009796.1"/>
    <property type="molecule type" value="Genomic_DNA"/>
</dbReference>
<feature type="compositionally biased region" description="Basic and acidic residues" evidence="1">
    <location>
        <begin position="255"/>
        <end position="265"/>
    </location>
</feature>
<feature type="region of interest" description="Disordered" evidence="1">
    <location>
        <begin position="255"/>
        <end position="289"/>
    </location>
</feature>
<sequence length="365" mass="39475">MYASLTTTTTTFKMMLPQVDAETGAPEKKTISSDDDFENSELATSTRPFNYLETQPYEPFTPPSLEAQHPTEGTEEQPTLTDPVVNEASFPIGYSAERRRLLDPHADIVPASSSSDRRPLPPWHSTTTTIAPVKTSSTQTAPVSSIAETTPVPHTAVTEPVSHKAVTAPVPSIAETTPVPHKAVTEPVSHKAVTAPVSSTAVKGPSQQSAKEFFSTLSFSSAHVKKYTSRHQTPSGATDSTTEIEGFEGYDRCEKTEVSTKKESGADQAEVTERQCSQQSTSSSNDAGTFVSNLPYQHVIMRAYRNRETSNSGELFSTEIEGFEAGPSHDDEPTGINKQQIIVMAIGLTITLFALILLTKTPIKQ</sequence>
<name>A0AA35RFN7_GEOBA</name>
<feature type="transmembrane region" description="Helical" evidence="2">
    <location>
        <begin position="341"/>
        <end position="359"/>
    </location>
</feature>
<evidence type="ECO:0000313" key="4">
    <source>
        <dbReference type="Proteomes" id="UP001174909"/>
    </source>
</evidence>
<keyword evidence="2" id="KW-0472">Membrane</keyword>
<organism evidence="3 4">
    <name type="scientific">Geodia barretti</name>
    <name type="common">Barrett's horny sponge</name>
    <dbReference type="NCBI Taxonomy" id="519541"/>
    <lineage>
        <taxon>Eukaryota</taxon>
        <taxon>Metazoa</taxon>
        <taxon>Porifera</taxon>
        <taxon>Demospongiae</taxon>
        <taxon>Heteroscleromorpha</taxon>
        <taxon>Tetractinellida</taxon>
        <taxon>Astrophorina</taxon>
        <taxon>Geodiidae</taxon>
        <taxon>Geodia</taxon>
    </lineage>
</organism>
<gene>
    <name evidence="3" type="ORF">GBAR_LOCUS6543</name>
</gene>
<comment type="caution">
    <text evidence="3">The sequence shown here is derived from an EMBL/GenBank/DDBJ whole genome shotgun (WGS) entry which is preliminary data.</text>
</comment>